<reference evidence="2 3" key="1">
    <citation type="submission" date="2015-07" db="EMBL/GenBank/DDBJ databases">
        <title>Comparative genomics of the Sigatoka disease complex on banana suggests a link between parallel evolutionary changes in Pseudocercospora fijiensis and Pseudocercospora eumusae and increased virulence on the banana host.</title>
        <authorList>
            <person name="Chang T.-C."/>
            <person name="Salvucci A."/>
            <person name="Crous P.W."/>
            <person name="Stergiopoulos I."/>
        </authorList>
    </citation>
    <scope>NUCLEOTIDE SEQUENCE [LARGE SCALE GENOMIC DNA]</scope>
    <source>
        <strain evidence="2 3">CBS 116634</strain>
    </source>
</reference>
<feature type="compositionally biased region" description="Polar residues" evidence="1">
    <location>
        <begin position="72"/>
        <end position="81"/>
    </location>
</feature>
<evidence type="ECO:0000313" key="2">
    <source>
        <dbReference type="EMBL" id="KXS96339.1"/>
    </source>
</evidence>
<evidence type="ECO:0000313" key="3">
    <source>
        <dbReference type="Proteomes" id="UP000073492"/>
    </source>
</evidence>
<comment type="caution">
    <text evidence="2">The sequence shown here is derived from an EMBL/GenBank/DDBJ whole genome shotgun (WGS) entry which is preliminary data.</text>
</comment>
<dbReference type="EMBL" id="LFZO01000836">
    <property type="protein sequence ID" value="KXS96339.1"/>
    <property type="molecule type" value="Genomic_DNA"/>
</dbReference>
<organism evidence="2 3">
    <name type="scientific">Pseudocercospora musae</name>
    <dbReference type="NCBI Taxonomy" id="113226"/>
    <lineage>
        <taxon>Eukaryota</taxon>
        <taxon>Fungi</taxon>
        <taxon>Dikarya</taxon>
        <taxon>Ascomycota</taxon>
        <taxon>Pezizomycotina</taxon>
        <taxon>Dothideomycetes</taxon>
        <taxon>Dothideomycetidae</taxon>
        <taxon>Mycosphaerellales</taxon>
        <taxon>Mycosphaerellaceae</taxon>
        <taxon>Pseudocercospora</taxon>
    </lineage>
</organism>
<feature type="region of interest" description="Disordered" evidence="1">
    <location>
        <begin position="59"/>
        <end position="81"/>
    </location>
</feature>
<sequence>MHSGFVKHHDRHHYGKVGHAIYRCSYDDEHIKDRLRAREEENGPYDGEDNEATRTLQDSFTRNGQDDEAQFNDASTSKIRR</sequence>
<evidence type="ECO:0000256" key="1">
    <source>
        <dbReference type="SAM" id="MobiDB-lite"/>
    </source>
</evidence>
<dbReference type="OrthoDB" id="8904098at2759"/>
<dbReference type="Proteomes" id="UP000073492">
    <property type="component" value="Unassembled WGS sequence"/>
</dbReference>
<proteinExistence type="predicted"/>
<name>A0A139H1T2_9PEZI</name>
<protein>
    <submittedName>
        <fullName evidence="2">Uncharacterized protein</fullName>
    </submittedName>
</protein>
<gene>
    <name evidence="2" type="ORF">AC579_9899</name>
</gene>
<keyword evidence="3" id="KW-1185">Reference proteome</keyword>
<accession>A0A139H1T2</accession>
<dbReference type="AlphaFoldDB" id="A0A139H1T2"/>